<reference evidence="6 7" key="1">
    <citation type="journal article" date="2018" name="New Phytol.">
        <title>Phylogenomics of Endogonaceae and evolution of mycorrhizas within Mucoromycota.</title>
        <authorList>
            <person name="Chang Y."/>
            <person name="Desiro A."/>
            <person name="Na H."/>
            <person name="Sandor L."/>
            <person name="Lipzen A."/>
            <person name="Clum A."/>
            <person name="Barry K."/>
            <person name="Grigoriev I.V."/>
            <person name="Martin F.M."/>
            <person name="Stajich J.E."/>
            <person name="Smith M.E."/>
            <person name="Bonito G."/>
            <person name="Spatafora J.W."/>
        </authorList>
    </citation>
    <scope>NUCLEOTIDE SEQUENCE [LARGE SCALE GENOMIC DNA]</scope>
    <source>
        <strain evidence="6 7">GMNB39</strain>
    </source>
</reference>
<keyword evidence="1" id="KW-0808">Transferase</keyword>
<dbReference type="Gene3D" id="1.10.510.10">
    <property type="entry name" value="Transferase(Phosphotransferase) domain 1"/>
    <property type="match status" value="1"/>
</dbReference>
<dbReference type="EMBL" id="RBNI01016420">
    <property type="protein sequence ID" value="RUP09024.1"/>
    <property type="molecule type" value="Genomic_DNA"/>
</dbReference>
<proteinExistence type="predicted"/>
<dbReference type="PANTHER" id="PTHR48016">
    <property type="entry name" value="MAP KINASE KINASE KINASE SSK2-RELATED-RELATED"/>
    <property type="match status" value="1"/>
</dbReference>
<evidence type="ECO:0000256" key="1">
    <source>
        <dbReference type="ARBA" id="ARBA00022679"/>
    </source>
</evidence>
<dbReference type="InterPro" id="IPR008271">
    <property type="entry name" value="Ser/Thr_kinase_AS"/>
</dbReference>
<gene>
    <name evidence="6" type="ORF">BC936DRAFT_140103</name>
</gene>
<dbReference type="InterPro" id="IPR050538">
    <property type="entry name" value="MAP_kinase_kinase_kinase"/>
</dbReference>
<dbReference type="GO" id="GO:0000165">
    <property type="term" value="P:MAPK cascade"/>
    <property type="evidence" value="ECO:0007669"/>
    <property type="project" value="UniProtKB-ARBA"/>
</dbReference>
<keyword evidence="4" id="KW-0067">ATP-binding</keyword>
<evidence type="ECO:0000256" key="4">
    <source>
        <dbReference type="ARBA" id="ARBA00022840"/>
    </source>
</evidence>
<comment type="caution">
    <text evidence="6">The sequence shown here is derived from an EMBL/GenBank/DDBJ whole genome shotgun (WGS) entry which is preliminary data.</text>
</comment>
<evidence type="ECO:0000256" key="2">
    <source>
        <dbReference type="ARBA" id="ARBA00022741"/>
    </source>
</evidence>
<dbReference type="GO" id="GO:0004672">
    <property type="term" value="F:protein kinase activity"/>
    <property type="evidence" value="ECO:0007669"/>
    <property type="project" value="InterPro"/>
</dbReference>
<organism evidence="6 7">
    <name type="scientific">Jimgerdemannia flammicorona</name>
    <dbReference type="NCBI Taxonomy" id="994334"/>
    <lineage>
        <taxon>Eukaryota</taxon>
        <taxon>Fungi</taxon>
        <taxon>Fungi incertae sedis</taxon>
        <taxon>Mucoromycota</taxon>
        <taxon>Mucoromycotina</taxon>
        <taxon>Endogonomycetes</taxon>
        <taxon>Endogonales</taxon>
        <taxon>Endogonaceae</taxon>
        <taxon>Jimgerdemannia</taxon>
    </lineage>
</organism>
<protein>
    <submittedName>
        <fullName evidence="6">Kinase-like domain-containing protein</fullName>
    </submittedName>
</protein>
<dbReference type="InterPro" id="IPR011009">
    <property type="entry name" value="Kinase-like_dom_sf"/>
</dbReference>
<dbReference type="Pfam" id="PF00069">
    <property type="entry name" value="Pkinase"/>
    <property type="match status" value="2"/>
</dbReference>
<dbReference type="InterPro" id="IPR000719">
    <property type="entry name" value="Prot_kinase_dom"/>
</dbReference>
<dbReference type="PROSITE" id="PS50011">
    <property type="entry name" value="PROTEIN_KINASE_DOM"/>
    <property type="match status" value="1"/>
</dbReference>
<evidence type="ECO:0000256" key="3">
    <source>
        <dbReference type="ARBA" id="ARBA00022777"/>
    </source>
</evidence>
<evidence type="ECO:0000259" key="5">
    <source>
        <dbReference type="PROSITE" id="PS50011"/>
    </source>
</evidence>
<dbReference type="GO" id="GO:0005524">
    <property type="term" value="F:ATP binding"/>
    <property type="evidence" value="ECO:0007669"/>
    <property type="project" value="UniProtKB-KW"/>
</dbReference>
<keyword evidence="7" id="KW-1185">Reference proteome</keyword>
<keyword evidence="2" id="KW-0547">Nucleotide-binding</keyword>
<dbReference type="Proteomes" id="UP000268093">
    <property type="component" value="Unassembled WGS sequence"/>
</dbReference>
<keyword evidence="3 6" id="KW-0418">Kinase</keyword>
<evidence type="ECO:0000313" key="6">
    <source>
        <dbReference type="EMBL" id="RUP09024.1"/>
    </source>
</evidence>
<accession>A0A433B289</accession>
<sequence length="276" mass="31543">MIAVKQVDIPKTKSDQLSQRQTDMVKSLYHEIDLLKITRTLSSTLVSRSLRLESPHFLLVILILTVFQFPEETVNIFLEYVPGGSIASCVHKFGPPPEPVIRNFTRQILLGLEYLHEQHILHRDIKGGNVLVDEDGVCKISDFGLSKKNDYDEAYDQNSRMSIQGSVFWWVSHYQSCTIAIDQLARYFSATDSVLINTLFWHCRMAPEVVRHEPYSAKIDIWSLGCLVLEMFTGDRPWISSDQWAAIYSLGHSQPPPIPDTLSPLAKDFLKKCFIM</sequence>
<evidence type="ECO:0000313" key="7">
    <source>
        <dbReference type="Proteomes" id="UP000268093"/>
    </source>
</evidence>
<dbReference type="SMART" id="SM00220">
    <property type="entry name" value="S_TKc"/>
    <property type="match status" value="1"/>
</dbReference>
<feature type="domain" description="Protein kinase" evidence="5">
    <location>
        <begin position="1"/>
        <end position="276"/>
    </location>
</feature>
<dbReference type="PANTHER" id="PTHR48016:SF48">
    <property type="entry name" value="SERINE_THREONINE-PROTEIN KINASE BCK1_SLK1_SSP31"/>
    <property type="match status" value="1"/>
</dbReference>
<name>A0A433B289_9FUNG</name>
<dbReference type="OrthoDB" id="266718at2759"/>
<dbReference type="AlphaFoldDB" id="A0A433B289"/>
<feature type="non-terminal residue" evidence="6">
    <location>
        <position position="276"/>
    </location>
</feature>
<dbReference type="SUPFAM" id="SSF56112">
    <property type="entry name" value="Protein kinase-like (PK-like)"/>
    <property type="match status" value="1"/>
</dbReference>
<dbReference type="PROSITE" id="PS00108">
    <property type="entry name" value="PROTEIN_KINASE_ST"/>
    <property type="match status" value="1"/>
</dbReference>